<keyword evidence="3" id="KW-0677">Repeat</keyword>
<accession>A0A8H4AK12</accession>
<evidence type="ECO:0000256" key="3">
    <source>
        <dbReference type="ARBA" id="ARBA00022737"/>
    </source>
</evidence>
<dbReference type="GO" id="GO:0005576">
    <property type="term" value="C:extracellular region"/>
    <property type="evidence" value="ECO:0007669"/>
    <property type="project" value="InterPro"/>
</dbReference>
<organism evidence="7 8">
    <name type="scientific">Gigaspora margarita</name>
    <dbReference type="NCBI Taxonomy" id="4874"/>
    <lineage>
        <taxon>Eukaryota</taxon>
        <taxon>Fungi</taxon>
        <taxon>Fungi incertae sedis</taxon>
        <taxon>Mucoromycota</taxon>
        <taxon>Glomeromycotina</taxon>
        <taxon>Glomeromycetes</taxon>
        <taxon>Diversisporales</taxon>
        <taxon>Gigasporaceae</taxon>
        <taxon>Gigaspora</taxon>
    </lineage>
</organism>
<dbReference type="InterPro" id="IPR036508">
    <property type="entry name" value="Chitin-bd_dom_sf"/>
</dbReference>
<dbReference type="Proteomes" id="UP000439903">
    <property type="component" value="Unassembled WGS sequence"/>
</dbReference>
<sequence>MMQLYNIFVFGFTCPYENNENNPNGLYANPDDCSTFYQCSNGEPYLLSCPDDLQWNQERLVCDYPENVGCRIPY</sequence>
<dbReference type="OrthoDB" id="2304619at2759"/>
<keyword evidence="5" id="KW-0325">Glycoprotein</keyword>
<evidence type="ECO:0000259" key="6">
    <source>
        <dbReference type="PROSITE" id="PS50940"/>
    </source>
</evidence>
<protein>
    <submittedName>
        <fullName evidence="7">Chondroitin proteoglycan 2-like isoform X2</fullName>
    </submittedName>
</protein>
<dbReference type="PANTHER" id="PTHR23301:SF0">
    <property type="entry name" value="CHITIN-BINDING TYPE-2 DOMAIN-CONTAINING PROTEIN-RELATED"/>
    <property type="match status" value="1"/>
</dbReference>
<comment type="caution">
    <text evidence="7">The sequence shown here is derived from an EMBL/GenBank/DDBJ whole genome shotgun (WGS) entry which is preliminary data.</text>
</comment>
<gene>
    <name evidence="7" type="ORF">F8M41_019491</name>
</gene>
<name>A0A8H4AK12_GIGMA</name>
<keyword evidence="2" id="KW-0732">Signal</keyword>
<evidence type="ECO:0000256" key="1">
    <source>
        <dbReference type="ARBA" id="ARBA00022669"/>
    </source>
</evidence>
<dbReference type="GO" id="GO:0008061">
    <property type="term" value="F:chitin binding"/>
    <property type="evidence" value="ECO:0007669"/>
    <property type="project" value="UniProtKB-KW"/>
</dbReference>
<proteinExistence type="predicted"/>
<keyword evidence="8" id="KW-1185">Reference proteome</keyword>
<reference evidence="7 8" key="1">
    <citation type="journal article" date="2019" name="Environ. Microbiol.">
        <title>At the nexus of three kingdoms: the genome of the mycorrhizal fungus Gigaspora margarita provides insights into plant, endobacterial and fungal interactions.</title>
        <authorList>
            <person name="Venice F."/>
            <person name="Ghignone S."/>
            <person name="Salvioli di Fossalunga A."/>
            <person name="Amselem J."/>
            <person name="Novero M."/>
            <person name="Xianan X."/>
            <person name="Sedzielewska Toro K."/>
            <person name="Morin E."/>
            <person name="Lipzen A."/>
            <person name="Grigoriev I.V."/>
            <person name="Henrissat B."/>
            <person name="Martin F.M."/>
            <person name="Bonfante P."/>
        </authorList>
    </citation>
    <scope>NUCLEOTIDE SEQUENCE [LARGE SCALE GENOMIC DNA]</scope>
    <source>
        <strain evidence="7 8">BEG34</strain>
    </source>
</reference>
<feature type="domain" description="Chitin-binding type-2" evidence="6">
    <location>
        <begin position="11"/>
        <end position="72"/>
    </location>
</feature>
<dbReference type="Pfam" id="PF01607">
    <property type="entry name" value="CBM_14"/>
    <property type="match status" value="1"/>
</dbReference>
<evidence type="ECO:0000256" key="2">
    <source>
        <dbReference type="ARBA" id="ARBA00022729"/>
    </source>
</evidence>
<dbReference type="PANTHER" id="PTHR23301">
    <property type="entry name" value="CHITIN BINDING PERITROPHIN-A"/>
    <property type="match status" value="1"/>
</dbReference>
<dbReference type="SUPFAM" id="SSF57625">
    <property type="entry name" value="Invertebrate chitin-binding proteins"/>
    <property type="match status" value="1"/>
</dbReference>
<dbReference type="PROSITE" id="PS50940">
    <property type="entry name" value="CHIT_BIND_II"/>
    <property type="match status" value="1"/>
</dbReference>
<evidence type="ECO:0000256" key="5">
    <source>
        <dbReference type="ARBA" id="ARBA00023180"/>
    </source>
</evidence>
<evidence type="ECO:0000313" key="8">
    <source>
        <dbReference type="Proteomes" id="UP000439903"/>
    </source>
</evidence>
<dbReference type="Gene3D" id="2.170.140.10">
    <property type="entry name" value="Chitin binding domain"/>
    <property type="match status" value="1"/>
</dbReference>
<keyword evidence="4" id="KW-1015">Disulfide bond</keyword>
<keyword evidence="1" id="KW-0147">Chitin-binding</keyword>
<dbReference type="EMBL" id="WTPW01000504">
    <property type="protein sequence ID" value="KAF0504578.1"/>
    <property type="molecule type" value="Genomic_DNA"/>
</dbReference>
<dbReference type="InterPro" id="IPR051940">
    <property type="entry name" value="Chitin_bind-dev_reg"/>
</dbReference>
<dbReference type="SMART" id="SM00494">
    <property type="entry name" value="ChtBD2"/>
    <property type="match status" value="1"/>
</dbReference>
<dbReference type="AlphaFoldDB" id="A0A8H4AK12"/>
<evidence type="ECO:0000313" key="7">
    <source>
        <dbReference type="EMBL" id="KAF0504578.1"/>
    </source>
</evidence>
<evidence type="ECO:0000256" key="4">
    <source>
        <dbReference type="ARBA" id="ARBA00023157"/>
    </source>
</evidence>
<dbReference type="InterPro" id="IPR002557">
    <property type="entry name" value="Chitin-bd_dom"/>
</dbReference>